<gene>
    <name evidence="2" type="ORF">SacxiDRAFT_2058</name>
</gene>
<dbReference type="HOGENOM" id="CLU_1141928_0_0_11"/>
<organism evidence="2 3">
    <name type="scientific">Saccharomonospora xinjiangensis XJ-54</name>
    <dbReference type="NCBI Taxonomy" id="882086"/>
    <lineage>
        <taxon>Bacteria</taxon>
        <taxon>Bacillati</taxon>
        <taxon>Actinomycetota</taxon>
        <taxon>Actinomycetes</taxon>
        <taxon>Pseudonocardiales</taxon>
        <taxon>Pseudonocardiaceae</taxon>
        <taxon>Saccharomonospora</taxon>
    </lineage>
</organism>
<feature type="transmembrane region" description="Helical" evidence="1">
    <location>
        <begin position="188"/>
        <end position="207"/>
    </location>
</feature>
<dbReference type="eggNOG" id="ENOG502ZQ8A">
    <property type="taxonomic scope" value="Bacteria"/>
</dbReference>
<evidence type="ECO:0000313" key="3">
    <source>
        <dbReference type="Proteomes" id="UP000004691"/>
    </source>
</evidence>
<accession>I0V2E0</accession>
<reference evidence="2 3" key="1">
    <citation type="submission" date="2012-01" db="EMBL/GenBank/DDBJ databases">
        <title>Improved High-Quality Draft sequence of Saccharomonospora xinjiangensis XJ-54.</title>
        <authorList>
            <consortium name="US DOE Joint Genome Institute"/>
            <person name="Lucas S."/>
            <person name="Han J."/>
            <person name="Lapidus A."/>
            <person name="Cheng J.-F."/>
            <person name="Goodwin L."/>
            <person name="Pitluck S."/>
            <person name="Peters L."/>
            <person name="Mikhailova N."/>
            <person name="Teshima H."/>
            <person name="Detter J.C."/>
            <person name="Han C."/>
            <person name="Tapia R."/>
            <person name="Land M."/>
            <person name="Hauser L."/>
            <person name="Kyrpides N."/>
            <person name="Ivanova N."/>
            <person name="Pagani I."/>
            <person name="Brambilla E.-M."/>
            <person name="Klenk H.-P."/>
            <person name="Woyke T."/>
        </authorList>
    </citation>
    <scope>NUCLEOTIDE SEQUENCE [LARGE SCALE GENOMIC DNA]</scope>
    <source>
        <strain evidence="2 3">XJ-54</strain>
    </source>
</reference>
<feature type="transmembrane region" description="Helical" evidence="1">
    <location>
        <begin position="219"/>
        <end position="239"/>
    </location>
</feature>
<proteinExistence type="predicted"/>
<keyword evidence="3" id="KW-1185">Reference proteome</keyword>
<protein>
    <submittedName>
        <fullName evidence="2">Uncharacterized protein</fullName>
    </submittedName>
</protein>
<evidence type="ECO:0000256" key="1">
    <source>
        <dbReference type="SAM" id="Phobius"/>
    </source>
</evidence>
<name>I0V2E0_9PSEU</name>
<dbReference type="AlphaFoldDB" id="I0V2E0"/>
<dbReference type="EMBL" id="JH636049">
    <property type="protein sequence ID" value="EID54293.1"/>
    <property type="molecule type" value="Genomic_DNA"/>
</dbReference>
<feature type="transmembrane region" description="Helical" evidence="1">
    <location>
        <begin position="81"/>
        <end position="103"/>
    </location>
</feature>
<dbReference type="Proteomes" id="UP000004691">
    <property type="component" value="Unassembled WGS sequence"/>
</dbReference>
<evidence type="ECO:0000313" key="2">
    <source>
        <dbReference type="EMBL" id="EID54293.1"/>
    </source>
</evidence>
<sequence length="251" mass="25724">MGSVTGSLRWKAATARNVVVLGLAGLLVWSVAVEVAMPSSLDPDGSCPGAVGVERHYVPPSATCLHPDGRTIDYIPLPETVVLTVLFVVLAGTTTAGFGVLGWRLLRRGRDLGRTKPGRPVFHVLGAAMLGLVTAVVARVAVLIALFTGGPPGGVVVFVAVALLAIGVASALDRAVGPGGAAGPNRRATVLVVAGSAVMLTLIVVGWRDYAEHNTLLGPAWAVTASGGMFALLAGAQWIRLPGQRGHTRLI</sequence>
<dbReference type="STRING" id="882086.SacxiDRAFT_2058"/>
<keyword evidence="1" id="KW-1133">Transmembrane helix</keyword>
<feature type="transmembrane region" description="Helical" evidence="1">
    <location>
        <begin position="124"/>
        <end position="147"/>
    </location>
</feature>
<dbReference type="RefSeq" id="WP_006238443.1">
    <property type="nucleotide sequence ID" value="NZ_JH636049.1"/>
</dbReference>
<feature type="transmembrane region" description="Helical" evidence="1">
    <location>
        <begin position="153"/>
        <end position="176"/>
    </location>
</feature>
<keyword evidence="1" id="KW-0472">Membrane</keyword>
<keyword evidence="1" id="KW-0812">Transmembrane</keyword>